<dbReference type="GO" id="GO:0032991">
    <property type="term" value="C:protein-containing complex"/>
    <property type="evidence" value="ECO:0007669"/>
    <property type="project" value="UniProtKB-ARBA"/>
</dbReference>
<evidence type="ECO:0000259" key="18">
    <source>
        <dbReference type="PROSITE" id="PS50207"/>
    </source>
</evidence>
<keyword evidence="6" id="KW-0645">Protease</keyword>
<dbReference type="GO" id="GO:0051604">
    <property type="term" value="P:protein maturation"/>
    <property type="evidence" value="ECO:0007669"/>
    <property type="project" value="UniProtKB-ARBA"/>
</dbReference>
<dbReference type="InterPro" id="IPR011029">
    <property type="entry name" value="DEATH-like_dom_sf"/>
</dbReference>
<protein>
    <recommendedName>
        <fullName evidence="15">Caspase-8</fullName>
        <ecNumber evidence="14">3.4.22.61</ecNumber>
    </recommendedName>
</protein>
<accession>A0A3Q2G3K7</accession>
<dbReference type="SMART" id="SM00031">
    <property type="entry name" value="DED"/>
    <property type="match status" value="2"/>
</dbReference>
<keyword evidence="11" id="KW-0865">Zymogen</keyword>
<reference evidence="20" key="2">
    <citation type="submission" date="2025-09" db="UniProtKB">
        <authorList>
            <consortium name="Ensembl"/>
        </authorList>
    </citation>
    <scope>IDENTIFICATION</scope>
</reference>
<evidence type="ECO:0000256" key="14">
    <source>
        <dbReference type="ARBA" id="ARBA00066479"/>
    </source>
</evidence>
<feature type="domain" description="Caspase family p20" evidence="19">
    <location>
        <begin position="235"/>
        <end position="358"/>
    </location>
</feature>
<dbReference type="PRINTS" id="PR00376">
    <property type="entry name" value="IL1BCENZYME"/>
</dbReference>
<keyword evidence="12" id="KW-0539">Nucleus</keyword>
<dbReference type="PANTHER" id="PTHR48169">
    <property type="entry name" value="DED DOMAIN-CONTAINING PROTEIN"/>
    <property type="match status" value="1"/>
</dbReference>
<dbReference type="SMART" id="SM00115">
    <property type="entry name" value="CASc"/>
    <property type="match status" value="1"/>
</dbReference>
<evidence type="ECO:0000256" key="1">
    <source>
        <dbReference type="ARBA" id="ARBA00004123"/>
    </source>
</evidence>
<comment type="subcellular location">
    <subcellularLocation>
        <location evidence="2">Cytoplasm</location>
    </subcellularLocation>
    <subcellularLocation>
        <location evidence="1">Nucleus</location>
    </subcellularLocation>
</comment>
<keyword evidence="8" id="KW-0677">Repeat</keyword>
<dbReference type="KEGG" id="cvg:107086824"/>
<dbReference type="Gene3D" id="3.40.50.1460">
    <property type="match status" value="1"/>
</dbReference>
<keyword evidence="4" id="KW-0963">Cytoplasm</keyword>
<dbReference type="SUPFAM" id="SSF52129">
    <property type="entry name" value="Caspase-like"/>
    <property type="match status" value="1"/>
</dbReference>
<dbReference type="GO" id="GO:0005634">
    <property type="term" value="C:nucleus"/>
    <property type="evidence" value="ECO:0007669"/>
    <property type="project" value="UniProtKB-SubCell"/>
</dbReference>
<dbReference type="PANTHER" id="PTHR48169:SF7">
    <property type="entry name" value="CASPASE 10"/>
    <property type="match status" value="1"/>
</dbReference>
<dbReference type="Proteomes" id="UP000265020">
    <property type="component" value="Unassembled WGS sequence"/>
</dbReference>
<keyword evidence="9" id="KW-0378">Hydrolase</keyword>
<dbReference type="GO" id="GO:0043065">
    <property type="term" value="P:positive regulation of apoptotic process"/>
    <property type="evidence" value="ECO:0007669"/>
    <property type="project" value="UniProtKB-ARBA"/>
</dbReference>
<feature type="domain" description="DED" evidence="17">
    <location>
        <begin position="93"/>
        <end position="170"/>
    </location>
</feature>
<dbReference type="InterPro" id="IPR015917">
    <property type="entry name" value="Pept_C14A"/>
</dbReference>
<evidence type="ECO:0000256" key="7">
    <source>
        <dbReference type="ARBA" id="ARBA00022703"/>
    </source>
</evidence>
<evidence type="ECO:0000259" key="17">
    <source>
        <dbReference type="PROSITE" id="PS50168"/>
    </source>
</evidence>
<evidence type="ECO:0000259" key="19">
    <source>
        <dbReference type="PROSITE" id="PS50208"/>
    </source>
</evidence>
<dbReference type="Ensembl" id="ENSCVAT00000025608.1">
    <property type="protein sequence ID" value="ENSCVAP00000017025.1"/>
    <property type="gene ID" value="ENSCVAG00000020051.1"/>
</dbReference>
<reference evidence="20" key="1">
    <citation type="submission" date="2025-08" db="UniProtKB">
        <authorList>
            <consortium name="Ensembl"/>
        </authorList>
    </citation>
    <scope>IDENTIFICATION</scope>
</reference>
<dbReference type="Pfam" id="PF00656">
    <property type="entry name" value="Peptidase_C14"/>
    <property type="match status" value="1"/>
</dbReference>
<dbReference type="EC" id="3.4.22.61" evidence="14"/>
<dbReference type="CDD" id="cd08792">
    <property type="entry name" value="DED_Caspase_8_10_r1"/>
    <property type="match status" value="1"/>
</dbReference>
<feature type="domain" description="DED" evidence="17">
    <location>
        <begin position="1"/>
        <end position="77"/>
    </location>
</feature>
<keyword evidence="10" id="KW-0788">Thiol protease</keyword>
<feature type="domain" description="Caspase family p10" evidence="18">
    <location>
        <begin position="387"/>
        <end position="476"/>
    </location>
</feature>
<dbReference type="PROSITE" id="PS01122">
    <property type="entry name" value="CASPASE_CYS"/>
    <property type="match status" value="1"/>
</dbReference>
<evidence type="ECO:0000256" key="15">
    <source>
        <dbReference type="ARBA" id="ARBA00068172"/>
    </source>
</evidence>
<evidence type="ECO:0000256" key="5">
    <source>
        <dbReference type="ARBA" id="ARBA00022553"/>
    </source>
</evidence>
<comment type="similarity">
    <text evidence="3 16">Belongs to the peptidase C14A family.</text>
</comment>
<comment type="catalytic activity">
    <reaction evidence="13">
        <text>Strict requirement for Asp at position P1 and has a preferred cleavage sequence of (Leu/Asp/Val)-Glu-Thr-Asp-|-(Gly/Ser/Ala).</text>
        <dbReference type="EC" id="3.4.22.61"/>
    </reaction>
</comment>
<dbReference type="FunFam" id="1.10.533.10:FF:000016">
    <property type="entry name" value="CASP8 and FADD-like apoptosis regulator"/>
    <property type="match status" value="1"/>
</dbReference>
<evidence type="ECO:0000313" key="20">
    <source>
        <dbReference type="Ensembl" id="ENSCVAP00000017025.1"/>
    </source>
</evidence>
<dbReference type="InterPro" id="IPR002138">
    <property type="entry name" value="Pept_C14_p10"/>
</dbReference>
<evidence type="ECO:0000256" key="2">
    <source>
        <dbReference type="ARBA" id="ARBA00004496"/>
    </source>
</evidence>
<evidence type="ECO:0000256" key="13">
    <source>
        <dbReference type="ARBA" id="ARBA00051626"/>
    </source>
</evidence>
<keyword evidence="21" id="KW-1185">Reference proteome</keyword>
<dbReference type="GO" id="GO:0004197">
    <property type="term" value="F:cysteine-type endopeptidase activity"/>
    <property type="evidence" value="ECO:0007669"/>
    <property type="project" value="InterPro"/>
</dbReference>
<evidence type="ECO:0000256" key="11">
    <source>
        <dbReference type="ARBA" id="ARBA00023145"/>
    </source>
</evidence>
<organism evidence="20 21">
    <name type="scientific">Cyprinodon variegatus</name>
    <name type="common">Sheepshead minnow</name>
    <dbReference type="NCBI Taxonomy" id="28743"/>
    <lineage>
        <taxon>Eukaryota</taxon>
        <taxon>Metazoa</taxon>
        <taxon>Chordata</taxon>
        <taxon>Craniata</taxon>
        <taxon>Vertebrata</taxon>
        <taxon>Euteleostomi</taxon>
        <taxon>Actinopterygii</taxon>
        <taxon>Neopterygii</taxon>
        <taxon>Teleostei</taxon>
        <taxon>Neoteleostei</taxon>
        <taxon>Acanthomorphata</taxon>
        <taxon>Ovalentaria</taxon>
        <taxon>Atherinomorphae</taxon>
        <taxon>Cyprinodontiformes</taxon>
        <taxon>Cyprinodontidae</taxon>
        <taxon>Cyprinodon</taxon>
    </lineage>
</organism>
<evidence type="ECO:0000256" key="6">
    <source>
        <dbReference type="ARBA" id="ARBA00022670"/>
    </source>
</evidence>
<evidence type="ECO:0000256" key="3">
    <source>
        <dbReference type="ARBA" id="ARBA00010134"/>
    </source>
</evidence>
<dbReference type="GO" id="GO:0005886">
    <property type="term" value="C:plasma membrane"/>
    <property type="evidence" value="ECO:0007669"/>
    <property type="project" value="UniProtKB-ARBA"/>
</dbReference>
<dbReference type="FunFam" id="3.40.50.1460:FF:000008">
    <property type="entry name" value="caspase-8 isoform X1"/>
    <property type="match status" value="1"/>
</dbReference>
<dbReference type="OrthoDB" id="6114029at2759"/>
<dbReference type="Gene3D" id="1.10.533.10">
    <property type="entry name" value="Death Domain, Fas"/>
    <property type="match status" value="2"/>
</dbReference>
<dbReference type="InterPro" id="IPR001309">
    <property type="entry name" value="Pept_C14_p20"/>
</dbReference>
<dbReference type="OMA" id="TETQPNY"/>
<dbReference type="STRING" id="28743.ENSCVAP00000017025"/>
<dbReference type="InterPro" id="IPR029030">
    <property type="entry name" value="Caspase-like_dom_sf"/>
</dbReference>
<dbReference type="GeneID" id="107086824"/>
<keyword evidence="7" id="KW-0053">Apoptosis</keyword>
<evidence type="ECO:0000256" key="8">
    <source>
        <dbReference type="ARBA" id="ARBA00022737"/>
    </source>
</evidence>
<dbReference type="GeneTree" id="ENSGT00940000166591"/>
<dbReference type="InterPro" id="IPR001875">
    <property type="entry name" value="DED_dom"/>
</dbReference>
<dbReference type="PROSITE" id="PS50168">
    <property type="entry name" value="DED"/>
    <property type="match status" value="2"/>
</dbReference>
<dbReference type="CTD" id="841"/>
<dbReference type="SUPFAM" id="SSF47986">
    <property type="entry name" value="DEATH domain"/>
    <property type="match status" value="2"/>
</dbReference>
<dbReference type="PROSITE" id="PS50208">
    <property type="entry name" value="CASPASE_P20"/>
    <property type="match status" value="1"/>
</dbReference>
<dbReference type="CDD" id="cd08334">
    <property type="entry name" value="DED_Caspase_8_10_r2"/>
    <property type="match status" value="1"/>
</dbReference>
<dbReference type="PROSITE" id="PS50207">
    <property type="entry name" value="CASPASE_P10"/>
    <property type="match status" value="1"/>
</dbReference>
<dbReference type="RefSeq" id="XP_015233514.1">
    <property type="nucleotide sequence ID" value="XM_015378028.1"/>
</dbReference>
<name>A0A3Q2G3K7_CYPVA</name>
<dbReference type="AlphaFoldDB" id="A0A3Q2G3K7"/>
<evidence type="ECO:0000256" key="10">
    <source>
        <dbReference type="ARBA" id="ARBA00022807"/>
    </source>
</evidence>
<dbReference type="GO" id="GO:0006508">
    <property type="term" value="P:proteolysis"/>
    <property type="evidence" value="ECO:0007669"/>
    <property type="project" value="UniProtKB-KW"/>
</dbReference>
<dbReference type="InterPro" id="IPR011600">
    <property type="entry name" value="Pept_C14_caspase"/>
</dbReference>
<dbReference type="GO" id="GO:0006915">
    <property type="term" value="P:apoptotic process"/>
    <property type="evidence" value="ECO:0007669"/>
    <property type="project" value="UniProtKB-KW"/>
</dbReference>
<dbReference type="GO" id="GO:0005737">
    <property type="term" value="C:cytoplasm"/>
    <property type="evidence" value="ECO:0007669"/>
    <property type="project" value="UniProtKB-SubCell"/>
</dbReference>
<evidence type="ECO:0000256" key="12">
    <source>
        <dbReference type="ARBA" id="ARBA00023242"/>
    </source>
</evidence>
<proteinExistence type="inferred from homology"/>
<evidence type="ECO:0000256" key="16">
    <source>
        <dbReference type="RuleBase" id="RU003971"/>
    </source>
</evidence>
<evidence type="ECO:0000256" key="4">
    <source>
        <dbReference type="ARBA" id="ARBA00022490"/>
    </source>
</evidence>
<evidence type="ECO:0000313" key="21">
    <source>
        <dbReference type="Proteomes" id="UP000265020"/>
    </source>
</evidence>
<dbReference type="Pfam" id="PF01335">
    <property type="entry name" value="DED"/>
    <property type="match status" value="2"/>
</dbReference>
<dbReference type="InterPro" id="IPR033139">
    <property type="entry name" value="Caspase_cys_AS"/>
</dbReference>
<dbReference type="RefSeq" id="XP_015233513.1">
    <property type="nucleotide sequence ID" value="XM_015378027.1"/>
</dbReference>
<dbReference type="CDD" id="cd00032">
    <property type="entry name" value="CASc"/>
    <property type="match status" value="1"/>
</dbReference>
<evidence type="ECO:0000256" key="9">
    <source>
        <dbReference type="ARBA" id="ARBA00022801"/>
    </source>
</evidence>
<keyword evidence="5" id="KW-0597">Phosphoprotein</keyword>
<sequence length="477" mass="54201">MDRVLLSRIDEDLDSSEVAELCFLCSDIINRKRLEGIKDAKELFMRMEEKGLLENSSFLSQLLYTIHRADLLNMLENDSRQTEETDANPFLSEYRLLLYKIHEDLTQENLDKLKFLLKDKMPKRPLELSSTALNVFSEMEKAGLISNRNVRELHVLLLEFDRQLAMTVENYMNNTTPPVSSSQERSNGIPHVLQPSLSMCETQPAQYVDVCSDTQSQITLPLSDETEYYVFTKNPRGLCVIINNETFSGKLGRREGTDSDQNALDSLFNSFGFTVEPHKNLTAEEILKKIKELSERDFSMEDAFVLCVLSHGGNGFVYGTDEKEVKLEQLTEPFSNMKAPTLLGKPKLFFIQACQGVKGQEPVCQCTKPGELPKMTSRLSIEADCAPENTVASGADMLLGMATVPNHKCYRHTRNGSLYIQELCKQLKKAAESPNNDDIHTVLTRVNREVSKNYTPPSRQMPEPKYTLTKRLVLRFI</sequence>